<dbReference type="Gene3D" id="3.40.50.300">
    <property type="entry name" value="P-loop containing nucleotide triphosphate hydrolases"/>
    <property type="match status" value="1"/>
</dbReference>
<dbReference type="InterPro" id="IPR031327">
    <property type="entry name" value="MCM"/>
</dbReference>
<evidence type="ECO:0000259" key="1">
    <source>
        <dbReference type="Pfam" id="PF13649"/>
    </source>
</evidence>
<evidence type="ECO:0000259" key="2">
    <source>
        <dbReference type="Pfam" id="PF17855"/>
    </source>
</evidence>
<name>A0A9N8ZCT6_9GLOM</name>
<accession>A0A9N8ZCT6</accession>
<dbReference type="PANTHER" id="PTHR43591:SF24">
    <property type="entry name" value="2-METHOXY-6-POLYPRENYL-1,4-BENZOQUINOL METHYLASE, MITOCHONDRIAL"/>
    <property type="match status" value="1"/>
</dbReference>
<dbReference type="Pfam" id="PF13649">
    <property type="entry name" value="Methyltransf_25"/>
    <property type="match status" value="2"/>
</dbReference>
<dbReference type="Pfam" id="PF17855">
    <property type="entry name" value="MCM_lid"/>
    <property type="match status" value="1"/>
</dbReference>
<organism evidence="3 4">
    <name type="scientific">Paraglomus brasilianum</name>
    <dbReference type="NCBI Taxonomy" id="144538"/>
    <lineage>
        <taxon>Eukaryota</taxon>
        <taxon>Fungi</taxon>
        <taxon>Fungi incertae sedis</taxon>
        <taxon>Mucoromycota</taxon>
        <taxon>Glomeromycotina</taxon>
        <taxon>Glomeromycetes</taxon>
        <taxon>Paraglomerales</taxon>
        <taxon>Paraglomeraceae</taxon>
        <taxon>Paraglomus</taxon>
    </lineage>
</organism>
<feature type="domain" description="MCM AAA-lid" evidence="2">
    <location>
        <begin position="700"/>
        <end position="781"/>
    </location>
</feature>
<dbReference type="OrthoDB" id="2015372at2759"/>
<dbReference type="SUPFAM" id="SSF53335">
    <property type="entry name" value="S-adenosyl-L-methionine-dependent methyltransferases"/>
    <property type="match status" value="2"/>
</dbReference>
<dbReference type="Gene3D" id="3.40.50.150">
    <property type="entry name" value="Vaccinia Virus protein VP39"/>
    <property type="match status" value="2"/>
</dbReference>
<protein>
    <submittedName>
        <fullName evidence="3">9244_t:CDS:1</fullName>
    </submittedName>
</protein>
<dbReference type="GO" id="GO:0003677">
    <property type="term" value="F:DNA binding"/>
    <property type="evidence" value="ECO:0007669"/>
    <property type="project" value="InterPro"/>
</dbReference>
<dbReference type="CDD" id="cd02440">
    <property type="entry name" value="AdoMet_MTases"/>
    <property type="match status" value="2"/>
</dbReference>
<evidence type="ECO:0000313" key="4">
    <source>
        <dbReference type="Proteomes" id="UP000789739"/>
    </source>
</evidence>
<dbReference type="EMBL" id="CAJVPI010000151">
    <property type="protein sequence ID" value="CAG8490255.1"/>
    <property type="molecule type" value="Genomic_DNA"/>
</dbReference>
<sequence length="1515" mass="173110">MNYNSTPQTDYNRTRCNDKFADVIKPASHMQITPTVTNNKRDKDPKTPDSTLFLDITSEEEDDFSCLCPRQTTFSSDDCSKNRASMTQSISDMDAYWARFRLPRKEWLQKEWNRGGSDRVIVSNANNANKSGKITGNAYHTNANIYESINSDNTIVDDVHDCDDSSSIDSSTSELGMSYPPSVYPTSTTLENKLSQKRKDFIQKYSFSLATDKKQRICEESTESEVHSVDNHLLPVDSEEVRRIEKIKLYITRYHMQEIHEAKEQSQREPHLSSALLAPKTFSDITEDFTTASLIILQSVIENDNILLAEQVRCRIRLSSVGESARLNDIDLECSHCGVRMKELVVDRVYTTYQRVRISSLSPTLSPPGSFGSSIIAILKDDFINAVKMGQFIEVIGFAKRHFHGLDDNIYRVNNTVDTGVHVEVINIRNIPVSLNNHDRLMQAPEYFTLLQTANLSAWSFTQRIVDVFCEDVVPRKAYRKIKLCLLLSLISISEKTIEHINSFNKLHLFIICDEYNNTVRRLLRQASNFTRHEEWAYGIGNRRQPLFSVEYGGKKPQSERTLESAILSRVDDGVLLVNMDIISKKDINDVRQVITPVSQPMLETQYHQLCMDIDACLWAWSTTRKATTKGKYIPTHKDVNQYGVEIVCRALVKPIVDTFDLVIYIKETVDSETSNSLIDHVFDQYSDNEKPKERVSFEEFKNYIVAARSIEVTLSKECKDLLRKYYLTFRKLKGGSHGYSSSTALLETLLSLAICHAKLCLRSVGSLDDALASVLIVEESIATKYGSNRSLLGFSILSDDQENLHKLYGVATSIEDEDEVPAMNAFDDCETNDRRLQYFYDLSKHDDEEMSKMYQHLLRIFNTPTTVQPDTRTNSVQGYFGDESSIDIMDSIASQKTQDPRIPGNDGDTSTGARRRWRLYTIKLLNLSIDFESTMGTLNTKIRCRRPFRYCRKRPAAMTLLSDDDGLGKKEQEMEEFMHLMYAVEKTAWKSSFSAPIAKRLEIGAKVLDAGCGNGTWILEQANNNPASEFIGLDKTSSVFPSQIRPMNVYFMRGNLLTRLPFDDDTFDYVRMSNMLMVFNKENYEKAITELVRILKPGGYIELSEFEHSPEEGGPYFAMFGEEFKLKAQSEKHGEQSFQPSVSLPDLLSQTYVLTSLQKAHQRLLVGGRGGRLGMASYEMLNMCFGIIHEEVLMSKWALNKEEYMEIVAALLEELNERESWLRGFRPADVPIFSFKQGGSSGDVLVNEKLKLLRPKTFDDVQEVSHYIYQFLWQSNFSAPVEEKLTSGARVLDVGCSPGTWLFDIASAYPLTDFIGIDINNLFPSPNEISQHNVKFVQADVLDKLPFEDDSFDYIRMALFSGTFMHDEWQRALQEVVRVLKPGGFLELMEPDYRLQNMGPDSSQVVTSMLQYLSLQHMDSEIVRKLELLLAATNGLGDIEHSFRPLSISRLGGRMGTLLEDTFFIYYNQVGEHLAEFMELSLGEYEELLRRVKEEFVTYETFCKVYRFWAVKNR</sequence>
<dbReference type="Proteomes" id="UP000789739">
    <property type="component" value="Unassembled WGS sequence"/>
</dbReference>
<dbReference type="GO" id="GO:0008168">
    <property type="term" value="F:methyltransferase activity"/>
    <property type="evidence" value="ECO:0007669"/>
    <property type="project" value="TreeGrafter"/>
</dbReference>
<dbReference type="InterPro" id="IPR029063">
    <property type="entry name" value="SAM-dependent_MTases_sf"/>
</dbReference>
<feature type="domain" description="Methyltransferase" evidence="1">
    <location>
        <begin position="1292"/>
        <end position="1385"/>
    </location>
</feature>
<dbReference type="InterPro" id="IPR027417">
    <property type="entry name" value="P-loop_NTPase"/>
</dbReference>
<dbReference type="InterPro" id="IPR041562">
    <property type="entry name" value="MCM_lid"/>
</dbReference>
<dbReference type="PANTHER" id="PTHR43591">
    <property type="entry name" value="METHYLTRANSFERASE"/>
    <property type="match status" value="1"/>
</dbReference>
<feature type="domain" description="Methyltransferase" evidence="1">
    <location>
        <begin position="1008"/>
        <end position="1100"/>
    </location>
</feature>
<reference evidence="3" key="1">
    <citation type="submission" date="2021-06" db="EMBL/GenBank/DDBJ databases">
        <authorList>
            <person name="Kallberg Y."/>
            <person name="Tangrot J."/>
            <person name="Rosling A."/>
        </authorList>
    </citation>
    <scope>NUCLEOTIDE SEQUENCE</scope>
    <source>
        <strain evidence="3">BR232B</strain>
    </source>
</reference>
<evidence type="ECO:0000313" key="3">
    <source>
        <dbReference type="EMBL" id="CAG8490255.1"/>
    </source>
</evidence>
<gene>
    <name evidence="3" type="ORF">PBRASI_LOCUS2066</name>
</gene>
<comment type="caution">
    <text evidence="3">The sequence shown here is derived from an EMBL/GenBank/DDBJ whole genome shotgun (WGS) entry which is preliminary data.</text>
</comment>
<dbReference type="GO" id="GO:0005524">
    <property type="term" value="F:ATP binding"/>
    <property type="evidence" value="ECO:0007669"/>
    <property type="project" value="InterPro"/>
</dbReference>
<dbReference type="InterPro" id="IPR041698">
    <property type="entry name" value="Methyltransf_25"/>
</dbReference>
<proteinExistence type="predicted"/>
<keyword evidence="4" id="KW-1185">Reference proteome</keyword>
<dbReference type="SMART" id="SM00350">
    <property type="entry name" value="MCM"/>
    <property type="match status" value="1"/>
</dbReference>